<sequence length="516" mass="59088">MNLKPASFPFKYLGILIFKHMVDSIRHTCSRWSNFNLSSAAKATLINYSSLLSIPIYTFSVYTMPDLILSEITKLVQKFYWSRGGNGTGIHNVNWSTVIEGKPEGGIGIKNLSLAKHSLMAKHVFKYLNNVDFLWVDILHLKYGRINFWMNSAPSKCSWFFKCLFNTASRIKPFCRISSINPANTSFFWDPWCFDVPLAFKPTFLNMHVDLNQGSISDLLLGDHWNEVQLNHIFGSNFNLHDSRACTIDNISSNHWIWNPVTKRISVSATVYNHLNHSTFHHEHWPRWHLLWKIHVVPRVKHFLWVLFHGRLSTSNYLYLINLGPNSPCAMCGLAPETIDHLFYQCSKAQWIWSQLSLRLNAHIQFPCRFSSGSWLSDGTFSKYIISTIAATAWLLWKTRCDVIFGSVTPNLSVVITKALAHVQEYSTCNSDLLGWRLFLNDFSIVDGQFLFSRVSINPATKVRSIGFFFLTLITSYPVQDAILSHLMTLHWMICSPLRLGSKSPATFKLVSSTSS</sequence>
<accession>A0ACB7WT00</accession>
<evidence type="ECO:0000313" key="2">
    <source>
        <dbReference type="Proteomes" id="UP000827976"/>
    </source>
</evidence>
<keyword evidence="2" id="KW-1185">Reference proteome</keyword>
<proteinExistence type="predicted"/>
<name>A0ACB7WT00_DIOAL</name>
<keyword evidence="1" id="KW-0548">Nucleotidyltransferase</keyword>
<dbReference type="Proteomes" id="UP000827976">
    <property type="component" value="Chromosome 1"/>
</dbReference>
<reference evidence="2" key="1">
    <citation type="journal article" date="2022" name="Nat. Commun.">
        <title>Chromosome evolution and the genetic basis of agronomically important traits in greater yam.</title>
        <authorList>
            <person name="Bredeson J.V."/>
            <person name="Lyons J.B."/>
            <person name="Oniyinde I.O."/>
            <person name="Okereke N.R."/>
            <person name="Kolade O."/>
            <person name="Nnabue I."/>
            <person name="Nwadili C.O."/>
            <person name="Hribova E."/>
            <person name="Parker M."/>
            <person name="Nwogha J."/>
            <person name="Shu S."/>
            <person name="Carlson J."/>
            <person name="Kariba R."/>
            <person name="Muthemba S."/>
            <person name="Knop K."/>
            <person name="Barton G.J."/>
            <person name="Sherwood A.V."/>
            <person name="Lopez-Montes A."/>
            <person name="Asiedu R."/>
            <person name="Jamnadass R."/>
            <person name="Muchugi A."/>
            <person name="Goodstein D."/>
            <person name="Egesi C.N."/>
            <person name="Featherston J."/>
            <person name="Asfaw A."/>
            <person name="Simpson G.G."/>
            <person name="Dolezel J."/>
            <person name="Hendre P.S."/>
            <person name="Van Deynze A."/>
            <person name="Kumar P.L."/>
            <person name="Obidiegwu J.E."/>
            <person name="Bhattacharjee R."/>
            <person name="Rokhsar D.S."/>
        </authorList>
    </citation>
    <scope>NUCLEOTIDE SEQUENCE [LARGE SCALE GENOMIC DNA]</scope>
    <source>
        <strain evidence="2">cv. TDa95/00328</strain>
    </source>
</reference>
<keyword evidence="1" id="KW-0695">RNA-directed DNA polymerase</keyword>
<gene>
    <name evidence="1" type="ORF">IHE45_01G007300</name>
</gene>
<comment type="caution">
    <text evidence="1">The sequence shown here is derived from an EMBL/GenBank/DDBJ whole genome shotgun (WGS) entry which is preliminary data.</text>
</comment>
<protein>
    <submittedName>
        <fullName evidence="1">Reverse transcriptase zinc-binding domain-containing protein</fullName>
    </submittedName>
</protein>
<evidence type="ECO:0000313" key="1">
    <source>
        <dbReference type="EMBL" id="KAH7691569.1"/>
    </source>
</evidence>
<dbReference type="EMBL" id="CM037011">
    <property type="protein sequence ID" value="KAH7691569.1"/>
    <property type="molecule type" value="Genomic_DNA"/>
</dbReference>
<organism evidence="1 2">
    <name type="scientific">Dioscorea alata</name>
    <name type="common">Purple yam</name>
    <dbReference type="NCBI Taxonomy" id="55571"/>
    <lineage>
        <taxon>Eukaryota</taxon>
        <taxon>Viridiplantae</taxon>
        <taxon>Streptophyta</taxon>
        <taxon>Embryophyta</taxon>
        <taxon>Tracheophyta</taxon>
        <taxon>Spermatophyta</taxon>
        <taxon>Magnoliopsida</taxon>
        <taxon>Liliopsida</taxon>
        <taxon>Dioscoreales</taxon>
        <taxon>Dioscoreaceae</taxon>
        <taxon>Dioscorea</taxon>
    </lineage>
</organism>
<keyword evidence="1" id="KW-0808">Transferase</keyword>